<organism evidence="2 3">
    <name type="scientific">Methanofollis fontis</name>
    <dbReference type="NCBI Taxonomy" id="2052832"/>
    <lineage>
        <taxon>Archaea</taxon>
        <taxon>Methanobacteriati</taxon>
        <taxon>Methanobacteriota</taxon>
        <taxon>Stenosarchaea group</taxon>
        <taxon>Methanomicrobia</taxon>
        <taxon>Methanomicrobiales</taxon>
        <taxon>Methanomicrobiaceae</taxon>
        <taxon>Methanofollis</taxon>
    </lineage>
</organism>
<keyword evidence="3" id="KW-1185">Reference proteome</keyword>
<dbReference type="PANTHER" id="PTHR12729:SF6">
    <property type="entry name" value="TRNA(HIS) GUANYLYLTRANSFERASE-RELATED"/>
    <property type="match status" value="1"/>
</dbReference>
<sequence>MESHEIFSALAIYPPVILRLDGRAFHRLTARCEKPFDTRFHAAMLGTCRRLLTGSGLNPVCAYTFSDEISLYCPVLPFGGRVEKLDSVGASYAASAFTLEYGVTEPLAFDARVIPVTPDYAVEYLAMRQREAWRNHINAYCQAALVSEGSTPRDAAVRLRGMGAAGMHDLMFARGVNLAETPAWQRRGTLLFHGRYQKEGFNPKSGERVTVERRTVIADEDLPLFSAPEGREYLLSRLGT</sequence>
<dbReference type="GO" id="GO:0006400">
    <property type="term" value="P:tRNA modification"/>
    <property type="evidence" value="ECO:0007669"/>
    <property type="project" value="InterPro"/>
</dbReference>
<gene>
    <name evidence="2" type="ORF">CUJ86_10730</name>
</gene>
<dbReference type="EMBL" id="PGCL01000006">
    <property type="protein sequence ID" value="TAJ43459.1"/>
    <property type="molecule type" value="Genomic_DNA"/>
</dbReference>
<reference evidence="2 3" key="1">
    <citation type="submission" date="2017-11" db="EMBL/GenBank/DDBJ databases">
        <title>Isolation and Characterization of Methanofollis Species from Methane Seep Offshore SW Taiwan.</title>
        <authorList>
            <person name="Teng N.-H."/>
            <person name="Lai M.-C."/>
            <person name="Chen S.-C."/>
        </authorList>
    </citation>
    <scope>NUCLEOTIDE SEQUENCE [LARGE SCALE GENOMIC DNA]</scope>
    <source>
        <strain evidence="2 3">FWC-SCC2</strain>
    </source>
</reference>
<dbReference type="PANTHER" id="PTHR12729">
    <property type="entry name" value="TRNA(HIS) GUANYLYLTRANSFERASE-RELATED"/>
    <property type="match status" value="1"/>
</dbReference>
<evidence type="ECO:0000313" key="2">
    <source>
        <dbReference type="EMBL" id="TAJ43459.1"/>
    </source>
</evidence>
<name>A0A483CVK0_9EURY</name>
<dbReference type="Proteomes" id="UP000292580">
    <property type="component" value="Unassembled WGS sequence"/>
</dbReference>
<accession>A0A483CVK0</accession>
<feature type="domain" description="tRNAHis guanylyltransferase catalytic" evidence="1">
    <location>
        <begin position="4"/>
        <end position="115"/>
    </location>
</feature>
<evidence type="ECO:0000259" key="1">
    <source>
        <dbReference type="Pfam" id="PF04446"/>
    </source>
</evidence>
<dbReference type="InterPro" id="IPR038469">
    <property type="entry name" value="tRNAHis_GuaTrfase_Thg1_sf"/>
</dbReference>
<keyword evidence="2" id="KW-0808">Transferase</keyword>
<dbReference type="RefSeq" id="WP_130647573.1">
    <property type="nucleotide sequence ID" value="NZ_PGCL01000006.1"/>
</dbReference>
<evidence type="ECO:0000313" key="3">
    <source>
        <dbReference type="Proteomes" id="UP000292580"/>
    </source>
</evidence>
<dbReference type="AlphaFoldDB" id="A0A483CVK0"/>
<proteinExistence type="predicted"/>
<comment type="caution">
    <text evidence="2">The sequence shown here is derived from an EMBL/GenBank/DDBJ whole genome shotgun (WGS) entry which is preliminary data.</text>
</comment>
<keyword evidence="2" id="KW-0548">Nucleotidyltransferase</keyword>
<dbReference type="GO" id="GO:0008193">
    <property type="term" value="F:tRNA guanylyltransferase activity"/>
    <property type="evidence" value="ECO:0007669"/>
    <property type="project" value="InterPro"/>
</dbReference>
<dbReference type="Gene3D" id="3.30.70.3000">
    <property type="match status" value="1"/>
</dbReference>
<protein>
    <submittedName>
        <fullName evidence="2">tRNA 5'-guanylyltransferase</fullName>
    </submittedName>
</protein>
<dbReference type="Pfam" id="PF04446">
    <property type="entry name" value="Thg1"/>
    <property type="match status" value="1"/>
</dbReference>
<dbReference type="InterPro" id="IPR024956">
    <property type="entry name" value="tRNAHis_GuaTrfase_cat"/>
</dbReference>
<dbReference type="InterPro" id="IPR007537">
    <property type="entry name" value="tRNAHis_GuaTrfase_Thg1"/>
</dbReference>
<dbReference type="GO" id="GO:0000287">
    <property type="term" value="F:magnesium ion binding"/>
    <property type="evidence" value="ECO:0007669"/>
    <property type="project" value="InterPro"/>
</dbReference>
<dbReference type="OrthoDB" id="24661at2157"/>